<proteinExistence type="predicted"/>
<comment type="caution">
    <text evidence="1">The sequence shown here is derived from an EMBL/GenBank/DDBJ whole genome shotgun (WGS) entry which is preliminary data.</text>
</comment>
<reference evidence="1 2" key="1">
    <citation type="submission" date="2018-06" db="EMBL/GenBank/DDBJ databases">
        <title>Complete Genomes of Monosporascus.</title>
        <authorList>
            <person name="Robinson A.J."/>
            <person name="Natvig D.O."/>
        </authorList>
    </citation>
    <scope>NUCLEOTIDE SEQUENCE [LARGE SCALE GENOMIC DNA]</scope>
    <source>
        <strain evidence="1 2">CBS 609.92</strain>
    </source>
</reference>
<sequence>MYVHVRFAQFEQELDSPACNRPLSITECHHLAQAFVRCQTILNMYWAGRPGAVQRPMSLRTHYAACSSIARIQTKVCRQRRSGGMLSAAGLTRPPPAPDPCEEVPAPKRLVREGLLPEAVGAAAQDYRGC</sequence>
<dbReference type="Proteomes" id="UP000294003">
    <property type="component" value="Unassembled WGS sequence"/>
</dbReference>
<evidence type="ECO:0000313" key="1">
    <source>
        <dbReference type="EMBL" id="RYO84857.1"/>
    </source>
</evidence>
<organism evidence="1 2">
    <name type="scientific">Monosporascus cannonballus</name>
    <dbReference type="NCBI Taxonomy" id="155416"/>
    <lineage>
        <taxon>Eukaryota</taxon>
        <taxon>Fungi</taxon>
        <taxon>Dikarya</taxon>
        <taxon>Ascomycota</taxon>
        <taxon>Pezizomycotina</taxon>
        <taxon>Sordariomycetes</taxon>
        <taxon>Xylariomycetidae</taxon>
        <taxon>Xylariales</taxon>
        <taxon>Xylariales incertae sedis</taxon>
        <taxon>Monosporascus</taxon>
    </lineage>
</organism>
<name>A0ABY0H841_9PEZI</name>
<evidence type="ECO:0000313" key="2">
    <source>
        <dbReference type="Proteomes" id="UP000294003"/>
    </source>
</evidence>
<gene>
    <name evidence="1" type="ORF">DL762_005438</name>
</gene>
<protein>
    <submittedName>
        <fullName evidence="1">Uncharacterized protein</fullName>
    </submittedName>
</protein>
<keyword evidence="2" id="KW-1185">Reference proteome</keyword>
<accession>A0ABY0H841</accession>
<dbReference type="EMBL" id="QJNS01000151">
    <property type="protein sequence ID" value="RYO84857.1"/>
    <property type="molecule type" value="Genomic_DNA"/>
</dbReference>